<dbReference type="Proteomes" id="UP001732700">
    <property type="component" value="Chromosome 5C"/>
</dbReference>
<sequence>MSLSSVVVWWQDWQLRILVLSSLFFQCILYFSSWLRKSPNLRRLRLLVWIAYIGGDAVAIYALATLFNRHKQTWDGGNSALEVLWTPVLLIHLGGQPWITSYSLEDNELWKRHTITLVSQVTVALYVFCKWWSGKKMLLAAAILLFVLGIIRFAQKPWALRVASFNTMQASITVSPPAAQKEAGCISLEEYVQAAKKCALETKECLGATFNFLYTKVGSVVSNLGVGLMLLLPFLAFVSTVLFATSHKDGHNEKDIKVTYILLSCTTVLEFWFPCILICSPCWRSIDKFYSRGWHDMVSQHNLISFCVRKKKPTFMMKLATFNFLRDFINQHWYIQHVPTAFQVKGVVRKHMKNGWKKYICDAASYRRFSEFRGQWALRRNHQLGWSLKKPFDESVLIWHVATDLCFYHPDRPLQGIQEEATQRSKEISNYMIYLLLIRPDMLMTGTRSDIFTTASVEIMKNTKGPFDTEEMLAREILSMPMRPIATTIVSDACNLTKALMELADEKERWTVIQGVWVEMLCYSASRCRGYLHAKSLGEGGEYLSTVWLLWSFMGMETLADKIQSPEPPQEEGDKEEEAAASTSDSQSRTGQSEVNFSLV</sequence>
<accession>A0ACD5XZ38</accession>
<evidence type="ECO:0000313" key="2">
    <source>
        <dbReference type="Proteomes" id="UP001732700"/>
    </source>
</evidence>
<dbReference type="EnsemblPlants" id="AVESA.00010b.r2.5CG0874320.1">
    <property type="protein sequence ID" value="AVESA.00010b.r2.5CG0874320.1.CDS"/>
    <property type="gene ID" value="AVESA.00010b.r2.5CG0874320"/>
</dbReference>
<organism evidence="1 2">
    <name type="scientific">Avena sativa</name>
    <name type="common">Oat</name>
    <dbReference type="NCBI Taxonomy" id="4498"/>
    <lineage>
        <taxon>Eukaryota</taxon>
        <taxon>Viridiplantae</taxon>
        <taxon>Streptophyta</taxon>
        <taxon>Embryophyta</taxon>
        <taxon>Tracheophyta</taxon>
        <taxon>Spermatophyta</taxon>
        <taxon>Magnoliopsida</taxon>
        <taxon>Liliopsida</taxon>
        <taxon>Poales</taxon>
        <taxon>Poaceae</taxon>
        <taxon>BOP clade</taxon>
        <taxon>Pooideae</taxon>
        <taxon>Poodae</taxon>
        <taxon>Poeae</taxon>
        <taxon>Poeae Chloroplast Group 1 (Aveneae type)</taxon>
        <taxon>Aveninae</taxon>
        <taxon>Avena</taxon>
    </lineage>
</organism>
<reference evidence="1" key="2">
    <citation type="submission" date="2025-09" db="UniProtKB">
        <authorList>
            <consortium name="EnsemblPlants"/>
        </authorList>
    </citation>
    <scope>IDENTIFICATION</scope>
</reference>
<proteinExistence type="predicted"/>
<keyword evidence="2" id="KW-1185">Reference proteome</keyword>
<name>A0ACD5XZ38_AVESA</name>
<protein>
    <submittedName>
        <fullName evidence="1">Uncharacterized protein</fullName>
    </submittedName>
</protein>
<reference evidence="1" key="1">
    <citation type="submission" date="2021-05" db="EMBL/GenBank/DDBJ databases">
        <authorList>
            <person name="Scholz U."/>
            <person name="Mascher M."/>
            <person name="Fiebig A."/>
        </authorList>
    </citation>
    <scope>NUCLEOTIDE SEQUENCE [LARGE SCALE GENOMIC DNA]</scope>
</reference>
<evidence type="ECO:0000313" key="1">
    <source>
        <dbReference type="EnsemblPlants" id="AVESA.00010b.r2.5CG0874320.1.CDS"/>
    </source>
</evidence>